<protein>
    <submittedName>
        <fullName evidence="1">Uncharacterized protein</fullName>
    </submittedName>
</protein>
<dbReference type="KEGG" id="crf:FRC0190_00935"/>
<name>A0A6I8MBB0_9CORY</name>
<reference evidence="1 2" key="1">
    <citation type="submission" date="2019-11" db="EMBL/GenBank/DDBJ databases">
        <authorList>
            <person name="Brisse S."/>
        </authorList>
    </citation>
    <scope>NUCLEOTIDE SEQUENCE [LARGE SCALE GENOMIC DNA]</scope>
    <source>
        <strain evidence="1">FRC0190</strain>
    </source>
</reference>
<dbReference type="EMBL" id="LR738855">
    <property type="protein sequence ID" value="VZH84947.1"/>
    <property type="molecule type" value="Genomic_DNA"/>
</dbReference>
<evidence type="ECO:0000313" key="2">
    <source>
        <dbReference type="Proteomes" id="UP000423525"/>
    </source>
</evidence>
<gene>
    <name evidence="1" type="ORF">FRC0190_00935</name>
</gene>
<organism evidence="1 2">
    <name type="scientific">Corynebacterium rouxii</name>
    <dbReference type="NCBI Taxonomy" id="2719119"/>
    <lineage>
        <taxon>Bacteria</taxon>
        <taxon>Bacillati</taxon>
        <taxon>Actinomycetota</taxon>
        <taxon>Actinomycetes</taxon>
        <taxon>Mycobacteriales</taxon>
        <taxon>Corynebacteriaceae</taxon>
        <taxon>Corynebacterium</taxon>
    </lineage>
</organism>
<dbReference type="AlphaFoldDB" id="A0A6I8MBB0"/>
<proteinExistence type="predicted"/>
<evidence type="ECO:0000313" key="1">
    <source>
        <dbReference type="EMBL" id="VZH84947.1"/>
    </source>
</evidence>
<dbReference type="Proteomes" id="UP000423525">
    <property type="component" value="Chromosome"/>
</dbReference>
<sequence>MTMPKKWRPASKRGISYQKVVLHDVVPEDEYMAASAGDSPFSPGTLLEKPIPFDYTVIARIPDLLVVDNPCFLPATSNG</sequence>
<accession>A0A6I8MBB0</accession>